<dbReference type="SMART" id="SM00014">
    <property type="entry name" value="acidPPc"/>
    <property type="match status" value="1"/>
</dbReference>
<protein>
    <recommendedName>
        <fullName evidence="2">undecaprenyl-diphosphate phosphatase</fullName>
        <ecNumber evidence="2">3.6.1.27</ecNumber>
    </recommendedName>
    <alternativeName>
        <fullName evidence="8">Undecaprenyl pyrophosphate phosphatase</fullName>
    </alternativeName>
</protein>
<keyword evidence="4 10" id="KW-0812">Transmembrane</keyword>
<evidence type="ECO:0000256" key="2">
    <source>
        <dbReference type="ARBA" id="ARBA00012374"/>
    </source>
</evidence>
<dbReference type="EC" id="3.6.1.27" evidence="2"/>
<gene>
    <name evidence="12" type="ORF">CKO13_06215</name>
</gene>
<evidence type="ECO:0000256" key="9">
    <source>
        <dbReference type="ARBA" id="ARBA00047594"/>
    </source>
</evidence>
<dbReference type="PANTHER" id="PTHR14969:SF62">
    <property type="entry name" value="DECAPRENYLPHOSPHORYL-5-PHOSPHORIBOSE PHOSPHATASE RV3807C-RELATED"/>
    <property type="match status" value="1"/>
</dbReference>
<proteinExistence type="predicted"/>
<comment type="caution">
    <text evidence="12">The sequence shown here is derived from an EMBL/GenBank/DDBJ whole genome shotgun (WGS) entry which is preliminary data.</text>
</comment>
<evidence type="ECO:0000313" key="12">
    <source>
        <dbReference type="EMBL" id="MBK1726625.1"/>
    </source>
</evidence>
<evidence type="ECO:0000259" key="11">
    <source>
        <dbReference type="SMART" id="SM00014"/>
    </source>
</evidence>
<organism evidence="12 13">
    <name type="scientific">Halorhodospira neutriphila</name>
    <dbReference type="NCBI Taxonomy" id="168379"/>
    <lineage>
        <taxon>Bacteria</taxon>
        <taxon>Pseudomonadati</taxon>
        <taxon>Pseudomonadota</taxon>
        <taxon>Gammaproteobacteria</taxon>
        <taxon>Chromatiales</taxon>
        <taxon>Ectothiorhodospiraceae</taxon>
        <taxon>Halorhodospira</taxon>
    </lineage>
</organism>
<feature type="transmembrane region" description="Helical" evidence="10">
    <location>
        <begin position="144"/>
        <end position="170"/>
    </location>
</feature>
<evidence type="ECO:0000256" key="8">
    <source>
        <dbReference type="ARBA" id="ARBA00032707"/>
    </source>
</evidence>
<keyword evidence="13" id="KW-1185">Reference proteome</keyword>
<keyword evidence="5" id="KW-0378">Hydrolase</keyword>
<dbReference type="Pfam" id="PF01569">
    <property type="entry name" value="PAP2"/>
    <property type="match status" value="1"/>
</dbReference>
<feature type="domain" description="Phosphatidic acid phosphatase type 2/haloperoxidase" evidence="11">
    <location>
        <begin position="50"/>
        <end position="159"/>
    </location>
</feature>
<evidence type="ECO:0000256" key="7">
    <source>
        <dbReference type="ARBA" id="ARBA00023136"/>
    </source>
</evidence>
<name>A0ABS1E7A6_9GAMM</name>
<dbReference type="Proteomes" id="UP000738126">
    <property type="component" value="Unassembled WGS sequence"/>
</dbReference>
<dbReference type="EMBL" id="NRSH01000055">
    <property type="protein sequence ID" value="MBK1726625.1"/>
    <property type="molecule type" value="Genomic_DNA"/>
</dbReference>
<comment type="catalytic activity">
    <reaction evidence="9">
        <text>di-trans,octa-cis-undecaprenyl diphosphate + H2O = di-trans,octa-cis-undecaprenyl phosphate + phosphate + H(+)</text>
        <dbReference type="Rhea" id="RHEA:28094"/>
        <dbReference type="ChEBI" id="CHEBI:15377"/>
        <dbReference type="ChEBI" id="CHEBI:15378"/>
        <dbReference type="ChEBI" id="CHEBI:43474"/>
        <dbReference type="ChEBI" id="CHEBI:58405"/>
        <dbReference type="ChEBI" id="CHEBI:60392"/>
        <dbReference type="EC" id="3.6.1.27"/>
    </reaction>
</comment>
<dbReference type="InterPro" id="IPR000326">
    <property type="entry name" value="PAP2/HPO"/>
</dbReference>
<comment type="subcellular location">
    <subcellularLocation>
        <location evidence="1">Cell membrane</location>
        <topology evidence="1">Multi-pass membrane protein</topology>
    </subcellularLocation>
</comment>
<evidence type="ECO:0000256" key="1">
    <source>
        <dbReference type="ARBA" id="ARBA00004651"/>
    </source>
</evidence>
<feature type="transmembrane region" description="Helical" evidence="10">
    <location>
        <begin position="18"/>
        <end position="41"/>
    </location>
</feature>
<dbReference type="PANTHER" id="PTHR14969">
    <property type="entry name" value="SPHINGOSINE-1-PHOSPHATE PHOSPHOHYDROLASE"/>
    <property type="match status" value="1"/>
</dbReference>
<reference evidence="12 13" key="1">
    <citation type="journal article" date="2020" name="Microorganisms">
        <title>Osmotic Adaptation and Compatible Solute Biosynthesis of Phototrophic Bacteria as Revealed from Genome Analyses.</title>
        <authorList>
            <person name="Imhoff J.F."/>
            <person name="Rahn T."/>
            <person name="Kunzel S."/>
            <person name="Keller A."/>
            <person name="Neulinger S.C."/>
        </authorList>
    </citation>
    <scope>NUCLEOTIDE SEQUENCE [LARGE SCALE GENOMIC DNA]</scope>
    <source>
        <strain evidence="12 13">DSM 15116</strain>
    </source>
</reference>
<evidence type="ECO:0000256" key="4">
    <source>
        <dbReference type="ARBA" id="ARBA00022692"/>
    </source>
</evidence>
<evidence type="ECO:0000256" key="3">
    <source>
        <dbReference type="ARBA" id="ARBA00022475"/>
    </source>
</evidence>
<keyword evidence="3" id="KW-1003">Cell membrane</keyword>
<sequence length="171" mass="17981">MELCFALARLQHLRLSKLLFVTVSRLGDGVLWYALMAALLIVQGGAAIPAVVHMAATGVVGLLLYKLIKSSTRRLRPCESDPQLVPATPALDRYSFPSGHTLHAVAFTMLATAYFPALTLWLVPVAILIAASRVVLGLHYPTDVAAGAAMGGALAYASLTSPIAALFALVG</sequence>
<feature type="transmembrane region" description="Helical" evidence="10">
    <location>
        <begin position="47"/>
        <end position="68"/>
    </location>
</feature>
<dbReference type="InterPro" id="IPR036938">
    <property type="entry name" value="PAP2/HPO_sf"/>
</dbReference>
<feature type="transmembrane region" description="Helical" evidence="10">
    <location>
        <begin position="104"/>
        <end position="132"/>
    </location>
</feature>
<dbReference type="SUPFAM" id="SSF48317">
    <property type="entry name" value="Acid phosphatase/Vanadium-dependent haloperoxidase"/>
    <property type="match status" value="1"/>
</dbReference>
<evidence type="ECO:0000256" key="5">
    <source>
        <dbReference type="ARBA" id="ARBA00022801"/>
    </source>
</evidence>
<dbReference type="Gene3D" id="1.20.144.10">
    <property type="entry name" value="Phosphatidic acid phosphatase type 2/haloperoxidase"/>
    <property type="match status" value="1"/>
</dbReference>
<keyword evidence="7 10" id="KW-0472">Membrane</keyword>
<keyword evidence="6 10" id="KW-1133">Transmembrane helix</keyword>
<evidence type="ECO:0000256" key="6">
    <source>
        <dbReference type="ARBA" id="ARBA00022989"/>
    </source>
</evidence>
<evidence type="ECO:0000313" key="13">
    <source>
        <dbReference type="Proteomes" id="UP000738126"/>
    </source>
</evidence>
<accession>A0ABS1E7A6</accession>
<evidence type="ECO:0000256" key="10">
    <source>
        <dbReference type="SAM" id="Phobius"/>
    </source>
</evidence>